<proteinExistence type="predicted"/>
<accession>X0ZQX8</accession>
<name>X0ZQX8_9ZZZZ</name>
<feature type="non-terminal residue" evidence="1">
    <location>
        <position position="256"/>
    </location>
</feature>
<comment type="caution">
    <text evidence="1">The sequence shown here is derived from an EMBL/GenBank/DDBJ whole genome shotgun (WGS) entry which is preliminary data.</text>
</comment>
<dbReference type="EMBL" id="BART01006937">
    <property type="protein sequence ID" value="GAG71759.1"/>
    <property type="molecule type" value="Genomic_DNA"/>
</dbReference>
<reference evidence="1" key="1">
    <citation type="journal article" date="2014" name="Front. Microbiol.">
        <title>High frequency of phylogenetically diverse reductive dehalogenase-homologous genes in deep subseafloor sedimentary metagenomes.</title>
        <authorList>
            <person name="Kawai M."/>
            <person name="Futagami T."/>
            <person name="Toyoda A."/>
            <person name="Takaki Y."/>
            <person name="Nishi S."/>
            <person name="Hori S."/>
            <person name="Arai W."/>
            <person name="Tsubouchi T."/>
            <person name="Morono Y."/>
            <person name="Uchiyama I."/>
            <person name="Ito T."/>
            <person name="Fujiyama A."/>
            <person name="Inagaki F."/>
            <person name="Takami H."/>
        </authorList>
    </citation>
    <scope>NUCLEOTIDE SEQUENCE</scope>
    <source>
        <strain evidence="1">Expedition CK06-06</strain>
    </source>
</reference>
<organism evidence="1">
    <name type="scientific">marine sediment metagenome</name>
    <dbReference type="NCBI Taxonomy" id="412755"/>
    <lineage>
        <taxon>unclassified sequences</taxon>
        <taxon>metagenomes</taxon>
        <taxon>ecological metagenomes</taxon>
    </lineage>
</organism>
<evidence type="ECO:0000313" key="1">
    <source>
        <dbReference type="EMBL" id="GAG71759.1"/>
    </source>
</evidence>
<dbReference type="AlphaFoldDB" id="X0ZQX8"/>
<protein>
    <submittedName>
        <fullName evidence="1">Uncharacterized protein</fullName>
    </submittedName>
</protein>
<gene>
    <name evidence="1" type="ORF">S01H4_15823</name>
</gene>
<sequence length="256" mass="30209">MTQAKWAIRFYLPFEEDKTIEFIGNFENAGKRYLDDIVVFSGIYGVPDHMLWYIHKDMLAYNFSSYSIELKLFLGGDPNSCYFEENYRIIDVGDDLQSDRKVVYAIQQDYAILDTLLIEYDVSTLDFNQTRTVEQLLKDVIENTGVFPVIFCEHSEPLLQSEKFEYPSFVIESDWTVRDFIQYVADENGFEWTVKYGMLFIGPELYTYKSLKASKETLNRQVDNISKNYWNMKIAWSASPLDVLYYYELIDEEKLT</sequence>